<name>A0A7I8BZA7_9BURK</name>
<evidence type="ECO:0000256" key="3">
    <source>
        <dbReference type="ARBA" id="ARBA00023163"/>
    </source>
</evidence>
<keyword evidence="5" id="KW-0614">Plasmid</keyword>
<dbReference type="Gene3D" id="1.10.10.10">
    <property type="entry name" value="Winged helix-like DNA-binding domain superfamily/Winged helix DNA-binding domain"/>
    <property type="match status" value="1"/>
</dbReference>
<dbReference type="AlphaFoldDB" id="A0A7I8BZA7"/>
<sequence length="139" mass="15752">MQVEAENHPPHAREHPNHHMAIMKERTQSTCPLCYSLDVFGDKWTLLIIRDVLLGEKRNYRDFAKSSEGIATNILADRLKHLVEQGMLIREDDPGSGTQTLYLPTEKALALMPVIDAMTKWGLEHGPDRLKPPAGWSLE</sequence>
<keyword evidence="3" id="KW-0804">Transcription</keyword>
<evidence type="ECO:0000313" key="5">
    <source>
        <dbReference type="EMBL" id="BCF94054.1"/>
    </source>
</evidence>
<feature type="domain" description="HTH hxlR-type" evidence="4">
    <location>
        <begin position="31"/>
        <end position="130"/>
    </location>
</feature>
<dbReference type="EMBL" id="AP023176">
    <property type="protein sequence ID" value="BCF94054.1"/>
    <property type="molecule type" value="Genomic_DNA"/>
</dbReference>
<proteinExistence type="predicted"/>
<dbReference type="InterPro" id="IPR036390">
    <property type="entry name" value="WH_DNA-bd_sf"/>
</dbReference>
<dbReference type="PROSITE" id="PS51118">
    <property type="entry name" value="HTH_HXLR"/>
    <property type="match status" value="1"/>
</dbReference>
<evidence type="ECO:0000256" key="2">
    <source>
        <dbReference type="ARBA" id="ARBA00023125"/>
    </source>
</evidence>
<dbReference type="Proteomes" id="UP000510888">
    <property type="component" value="Plasmid PPGU16_p1"/>
</dbReference>
<dbReference type="KEGG" id="plad:PPGU16_71210"/>
<dbReference type="SUPFAM" id="SSF46785">
    <property type="entry name" value="Winged helix' DNA-binding domain"/>
    <property type="match status" value="1"/>
</dbReference>
<accession>A0A7I8BZA7</accession>
<gene>
    <name evidence="5" type="ORF">PPGU16_71210</name>
</gene>
<dbReference type="InterPro" id="IPR036388">
    <property type="entry name" value="WH-like_DNA-bd_sf"/>
</dbReference>
<keyword evidence="1" id="KW-0805">Transcription regulation</keyword>
<dbReference type="PANTHER" id="PTHR33204">
    <property type="entry name" value="TRANSCRIPTIONAL REGULATOR, MARR FAMILY"/>
    <property type="match status" value="1"/>
</dbReference>
<evidence type="ECO:0000259" key="4">
    <source>
        <dbReference type="PROSITE" id="PS51118"/>
    </source>
</evidence>
<dbReference type="GO" id="GO:0003677">
    <property type="term" value="F:DNA binding"/>
    <property type="evidence" value="ECO:0007669"/>
    <property type="project" value="UniProtKB-KW"/>
</dbReference>
<protein>
    <recommendedName>
        <fullName evidence="4">HTH hxlR-type domain-containing protein</fullName>
    </recommendedName>
</protein>
<keyword evidence="2" id="KW-0238">DNA-binding</keyword>
<reference evidence="5 6" key="1">
    <citation type="journal article" date="2020" name="Genes (Basel)">
        <title>Genomic Comparison of Insect Gut Symbionts from Divergent Burkholderia Subclades.</title>
        <authorList>
            <person name="Takeshita K."/>
            <person name="Kikuchi Y."/>
        </authorList>
    </citation>
    <scope>NUCLEOTIDE SEQUENCE [LARGE SCALE GENOMIC DNA]</scope>
    <source>
        <strain evidence="5 6">PGU16</strain>
        <plasmid evidence="5 6">PPGU16_p1</plasmid>
    </source>
</reference>
<dbReference type="InterPro" id="IPR002577">
    <property type="entry name" value="HTH_HxlR"/>
</dbReference>
<dbReference type="Pfam" id="PF01638">
    <property type="entry name" value="HxlR"/>
    <property type="match status" value="1"/>
</dbReference>
<dbReference type="PANTHER" id="PTHR33204:SF18">
    <property type="entry name" value="TRANSCRIPTIONAL REGULATORY PROTEIN"/>
    <property type="match status" value="1"/>
</dbReference>
<organism evidence="5 6">
    <name type="scientific">Paraburkholderia largidicola</name>
    <dbReference type="NCBI Taxonomy" id="3014751"/>
    <lineage>
        <taxon>Bacteria</taxon>
        <taxon>Pseudomonadati</taxon>
        <taxon>Pseudomonadota</taxon>
        <taxon>Betaproteobacteria</taxon>
        <taxon>Burkholderiales</taxon>
        <taxon>Burkholderiaceae</taxon>
        <taxon>Paraburkholderia</taxon>
    </lineage>
</organism>
<keyword evidence="6" id="KW-1185">Reference proteome</keyword>
<evidence type="ECO:0000256" key="1">
    <source>
        <dbReference type="ARBA" id="ARBA00023015"/>
    </source>
</evidence>
<evidence type="ECO:0000313" key="6">
    <source>
        <dbReference type="Proteomes" id="UP000510888"/>
    </source>
</evidence>
<geneLocation type="plasmid" evidence="5 6">
    <name>PPGU16_p1</name>
</geneLocation>